<evidence type="ECO:0000256" key="11">
    <source>
        <dbReference type="ARBA" id="ARBA00023204"/>
    </source>
</evidence>
<proteinExistence type="inferred from homology"/>
<dbReference type="Gene3D" id="3.90.320.10">
    <property type="match status" value="1"/>
</dbReference>
<dbReference type="InterPro" id="IPR011604">
    <property type="entry name" value="PDDEXK-like_dom_sf"/>
</dbReference>
<dbReference type="Gene3D" id="1.10.30.20">
    <property type="entry name" value="Bacterial XPD DNA helicase, FeS cluster domain"/>
    <property type="match status" value="1"/>
</dbReference>
<accession>A0A1H3SXP1</accession>
<evidence type="ECO:0000259" key="14">
    <source>
        <dbReference type="PROSITE" id="PS51193"/>
    </source>
</evidence>
<dbReference type="InterPro" id="IPR045028">
    <property type="entry name" value="DinG/Rad3-like"/>
</dbReference>
<comment type="similarity">
    <text evidence="13">Belongs to the helicase family. DinG subfamily.</text>
</comment>
<dbReference type="InterPro" id="IPR010614">
    <property type="entry name" value="RAD3-like_helicase_DEAD"/>
</dbReference>
<dbReference type="Gene3D" id="1.10.275.40">
    <property type="match status" value="1"/>
</dbReference>
<dbReference type="GO" id="GO:0016818">
    <property type="term" value="F:hydrolase activity, acting on acid anhydrides, in phosphorus-containing anhydrides"/>
    <property type="evidence" value="ECO:0007669"/>
    <property type="project" value="InterPro"/>
</dbReference>
<dbReference type="PROSITE" id="PS51193">
    <property type="entry name" value="HELICASE_ATP_BIND_2"/>
    <property type="match status" value="1"/>
</dbReference>
<dbReference type="InterPro" id="IPR027417">
    <property type="entry name" value="P-loop_NTPase"/>
</dbReference>
<sequence>MNEEIRLSVRALVEYVFSSGSIDTAWQINNSALLDGVKTHQRVQSFYRDEDQKEVPLTCTVEYQGFLYQLEGRCDGILFRDDEVIIDEIKSASGGVAHIDADHSQVHWAQAKLYGYMYAKNERLHDISVQVTYADVGSEKLKASMKRFTFQELEGFTNGVLEEYTKLAAMKLAFARLKTASMKQLSFPFPHYRKGQRDLAVAAYKTIIDGKKLFVKAPTGIGKTISVIFPTVKAIGEGKINKLVYMTAKTIARTVAEEAFALLRENGLRMKVCTITAKDKVCFKEETICQKDYCEFADGYYDRINEAILDIYEHEDAFDRWTVEKYARKHTVCPFEFSLDLALLADGIICDYHYVFDPKVYLKRLAAESKNGYALLVDEAHNLVDRGRAMYSASLSKSLFLNVKRLYAAKVAGIARAAGDINAYILAVKKEKLTEAYATCKDKLEELSVLLRRFLEESEDFLLRGQKDDAYESLLEAYFTANAYLKIAKLYDDNYLTYLERHKSEVTVKILCLHPAANLREFMKTYRAAIFFSATLIPGNYYKEMLGGDKEDYTLSLSSPFPRENLELYVVPVSTRYKDRERTFQTIIDAVYSNILSRSGNFLIFFPSYQYMNAVFERFTEQHPDVPVSAQDPAMSEADRDRFLQRFSADNSGSLLGFAVLGGIFSEGIDLKGDRLVGVFVVGVGLPQLNTEQEILKEHFRSSGKNGYDYAYVYPGMCKVLQAGGRLIRTETDKGLLVLLDDRFLTPKYRQLLPDEWRHFRLMN</sequence>
<dbReference type="SMART" id="SM00488">
    <property type="entry name" value="DEXDc2"/>
    <property type="match status" value="1"/>
</dbReference>
<dbReference type="Pfam" id="PF13307">
    <property type="entry name" value="Helicase_C_2"/>
    <property type="match status" value="1"/>
</dbReference>
<keyword evidence="3" id="KW-0547">Nucleotide-binding</keyword>
<dbReference type="AlphaFoldDB" id="A0A1H3SXP1"/>
<dbReference type="GO" id="GO:0006281">
    <property type="term" value="P:DNA repair"/>
    <property type="evidence" value="ECO:0007669"/>
    <property type="project" value="UniProtKB-KW"/>
</dbReference>
<evidence type="ECO:0000256" key="8">
    <source>
        <dbReference type="ARBA" id="ARBA00023004"/>
    </source>
</evidence>
<evidence type="ECO:0000256" key="3">
    <source>
        <dbReference type="ARBA" id="ARBA00022741"/>
    </source>
</evidence>
<evidence type="ECO:0000256" key="4">
    <source>
        <dbReference type="ARBA" id="ARBA00022763"/>
    </source>
</evidence>
<evidence type="ECO:0000313" key="16">
    <source>
        <dbReference type="Proteomes" id="UP000198935"/>
    </source>
</evidence>
<keyword evidence="6 15" id="KW-0347">Helicase</keyword>
<dbReference type="EMBL" id="FNPI01000012">
    <property type="protein sequence ID" value="SDZ42331.1"/>
    <property type="molecule type" value="Genomic_DNA"/>
</dbReference>
<evidence type="ECO:0000256" key="9">
    <source>
        <dbReference type="ARBA" id="ARBA00023014"/>
    </source>
</evidence>
<keyword evidence="7" id="KW-0067">ATP-binding</keyword>
<keyword evidence="2" id="KW-0479">Metal-binding</keyword>
<dbReference type="Proteomes" id="UP000198935">
    <property type="component" value="Unassembled WGS sequence"/>
</dbReference>
<dbReference type="SUPFAM" id="SSF52540">
    <property type="entry name" value="P-loop containing nucleoside triphosphate hydrolases"/>
    <property type="match status" value="2"/>
</dbReference>
<evidence type="ECO:0000256" key="10">
    <source>
        <dbReference type="ARBA" id="ARBA00023125"/>
    </source>
</evidence>
<dbReference type="SMART" id="SM00491">
    <property type="entry name" value="HELICc2"/>
    <property type="match status" value="1"/>
</dbReference>
<dbReference type="InterPro" id="IPR006555">
    <property type="entry name" value="ATP-dep_Helicase_C"/>
</dbReference>
<evidence type="ECO:0000256" key="12">
    <source>
        <dbReference type="ARBA" id="ARBA00023235"/>
    </source>
</evidence>
<keyword evidence="5" id="KW-0378">Hydrolase</keyword>
<evidence type="ECO:0000256" key="5">
    <source>
        <dbReference type="ARBA" id="ARBA00022801"/>
    </source>
</evidence>
<dbReference type="STRING" id="1503961.SAMN05421736_11294"/>
<dbReference type="GO" id="GO:0005524">
    <property type="term" value="F:ATP binding"/>
    <property type="evidence" value="ECO:0007669"/>
    <property type="project" value="UniProtKB-KW"/>
</dbReference>
<protein>
    <submittedName>
        <fullName evidence="15">Rad3-related DNA helicase</fullName>
    </submittedName>
</protein>
<keyword evidence="1" id="KW-0004">4Fe-4S</keyword>
<dbReference type="PANTHER" id="PTHR11472">
    <property type="entry name" value="DNA REPAIR DEAD HELICASE RAD3/XP-D SUBFAMILY MEMBER"/>
    <property type="match status" value="1"/>
</dbReference>
<evidence type="ECO:0000256" key="13">
    <source>
        <dbReference type="ARBA" id="ARBA00038058"/>
    </source>
</evidence>
<keyword evidence="10" id="KW-0238">DNA-binding</keyword>
<gene>
    <name evidence="15" type="ORF">SAMN05421736_11294</name>
</gene>
<keyword evidence="9" id="KW-0411">Iron-sulfur</keyword>
<dbReference type="GO" id="GO:0046872">
    <property type="term" value="F:metal ion binding"/>
    <property type="evidence" value="ECO:0007669"/>
    <property type="project" value="UniProtKB-KW"/>
</dbReference>
<dbReference type="GO" id="GO:0003677">
    <property type="term" value="F:DNA binding"/>
    <property type="evidence" value="ECO:0007669"/>
    <property type="project" value="UniProtKB-KW"/>
</dbReference>
<evidence type="ECO:0000256" key="1">
    <source>
        <dbReference type="ARBA" id="ARBA00022485"/>
    </source>
</evidence>
<dbReference type="GO" id="GO:0051539">
    <property type="term" value="F:4 iron, 4 sulfur cluster binding"/>
    <property type="evidence" value="ECO:0007669"/>
    <property type="project" value="UniProtKB-KW"/>
</dbReference>
<keyword evidence="11" id="KW-0234">DNA repair</keyword>
<evidence type="ECO:0000313" key="15">
    <source>
        <dbReference type="EMBL" id="SDZ42331.1"/>
    </source>
</evidence>
<dbReference type="PANTHER" id="PTHR11472:SF34">
    <property type="entry name" value="REGULATOR OF TELOMERE ELONGATION HELICASE 1"/>
    <property type="match status" value="1"/>
</dbReference>
<dbReference type="InterPro" id="IPR006554">
    <property type="entry name" value="Helicase-like_DEXD_c2"/>
</dbReference>
<evidence type="ECO:0000256" key="2">
    <source>
        <dbReference type="ARBA" id="ARBA00022723"/>
    </source>
</evidence>
<dbReference type="InterPro" id="IPR042493">
    <property type="entry name" value="XPD_DNA_FeS"/>
</dbReference>
<organism evidence="15 16">
    <name type="scientific">Evansella caseinilytica</name>
    <dbReference type="NCBI Taxonomy" id="1503961"/>
    <lineage>
        <taxon>Bacteria</taxon>
        <taxon>Bacillati</taxon>
        <taxon>Bacillota</taxon>
        <taxon>Bacilli</taxon>
        <taxon>Bacillales</taxon>
        <taxon>Bacillaceae</taxon>
        <taxon>Evansella</taxon>
    </lineage>
</organism>
<keyword evidence="4" id="KW-0227">DNA damage</keyword>
<keyword evidence="16" id="KW-1185">Reference proteome</keyword>
<dbReference type="OrthoDB" id="9765586at2"/>
<evidence type="ECO:0000256" key="6">
    <source>
        <dbReference type="ARBA" id="ARBA00022806"/>
    </source>
</evidence>
<evidence type="ECO:0000256" key="7">
    <source>
        <dbReference type="ARBA" id="ARBA00022840"/>
    </source>
</evidence>
<dbReference type="Gene3D" id="3.40.50.300">
    <property type="entry name" value="P-loop containing nucleotide triphosphate hydrolases"/>
    <property type="match status" value="2"/>
</dbReference>
<dbReference type="InterPro" id="IPR014013">
    <property type="entry name" value="Helic_SF1/SF2_ATP-bd_DinG/Rad3"/>
</dbReference>
<reference evidence="16" key="1">
    <citation type="submission" date="2016-10" db="EMBL/GenBank/DDBJ databases">
        <authorList>
            <person name="Varghese N."/>
            <person name="Submissions S."/>
        </authorList>
    </citation>
    <scope>NUCLEOTIDE SEQUENCE [LARGE SCALE GENOMIC DNA]</scope>
    <source>
        <strain evidence="16">SP</strain>
    </source>
</reference>
<dbReference type="GO" id="GO:0003678">
    <property type="term" value="F:DNA helicase activity"/>
    <property type="evidence" value="ECO:0007669"/>
    <property type="project" value="InterPro"/>
</dbReference>
<keyword evidence="12" id="KW-0413">Isomerase</keyword>
<feature type="domain" description="Helicase ATP-binding" evidence="14">
    <location>
        <begin position="182"/>
        <end position="437"/>
    </location>
</feature>
<keyword evidence="8" id="KW-0408">Iron</keyword>
<dbReference type="Pfam" id="PF06733">
    <property type="entry name" value="DEAD_2"/>
    <property type="match status" value="1"/>
</dbReference>
<name>A0A1H3SXP1_9BACI</name>